<organism evidence="5 6">
    <name type="scientific">Candidatus Schekmanbacteria bacterium RBG_16_38_10</name>
    <dbReference type="NCBI Taxonomy" id="1817879"/>
    <lineage>
        <taxon>Bacteria</taxon>
        <taxon>Candidatus Schekmaniibacteriota</taxon>
    </lineage>
</organism>
<dbReference type="AlphaFoldDB" id="A0A1F7RVL6"/>
<evidence type="ECO:0000313" key="5">
    <source>
        <dbReference type="EMBL" id="OGL45054.1"/>
    </source>
</evidence>
<reference evidence="5 6" key="1">
    <citation type="journal article" date="2016" name="Nat. Commun.">
        <title>Thousands of microbial genomes shed light on interconnected biogeochemical processes in an aquifer system.</title>
        <authorList>
            <person name="Anantharaman K."/>
            <person name="Brown C.T."/>
            <person name="Hug L.A."/>
            <person name="Sharon I."/>
            <person name="Castelle C.J."/>
            <person name="Probst A.J."/>
            <person name="Thomas B.C."/>
            <person name="Singh A."/>
            <person name="Wilkins M.J."/>
            <person name="Karaoz U."/>
            <person name="Brodie E.L."/>
            <person name="Williams K.H."/>
            <person name="Hubbard S.S."/>
            <person name="Banfield J.F."/>
        </authorList>
    </citation>
    <scope>NUCLEOTIDE SEQUENCE [LARGE SCALE GENOMIC DNA]</scope>
</reference>
<evidence type="ECO:0000256" key="4">
    <source>
        <dbReference type="SAM" id="Coils"/>
    </source>
</evidence>
<proteinExistence type="inferred from homology"/>
<protein>
    <recommendedName>
        <fullName evidence="7">Gas vesicle synthesis GvpLGvpF</fullName>
    </recommendedName>
</protein>
<comment type="similarity">
    <text evidence="3">Belongs to the gas vesicle GvpF/GvpL family.</text>
</comment>
<dbReference type="GO" id="GO:0031411">
    <property type="term" value="C:gas vesicle"/>
    <property type="evidence" value="ECO:0007669"/>
    <property type="project" value="UniProtKB-SubCell"/>
</dbReference>
<dbReference type="GO" id="GO:0031412">
    <property type="term" value="P:gas vesicle organization"/>
    <property type="evidence" value="ECO:0007669"/>
    <property type="project" value="InterPro"/>
</dbReference>
<dbReference type="Pfam" id="PF06386">
    <property type="entry name" value="GvpL_GvpF"/>
    <property type="match status" value="1"/>
</dbReference>
<evidence type="ECO:0000256" key="2">
    <source>
        <dbReference type="ARBA" id="ARBA00035108"/>
    </source>
</evidence>
<evidence type="ECO:0000256" key="1">
    <source>
        <dbReference type="ARBA" id="ARBA00022987"/>
    </source>
</evidence>
<gene>
    <name evidence="5" type="ORF">A2W05_08560</name>
</gene>
<comment type="subcellular location">
    <subcellularLocation>
        <location evidence="2">Gas vesicle</location>
    </subcellularLocation>
</comment>
<keyword evidence="4" id="KW-0175">Coiled coil</keyword>
<name>A0A1F7RVL6_9BACT</name>
<feature type="coiled-coil region" evidence="4">
    <location>
        <begin position="97"/>
        <end position="149"/>
    </location>
</feature>
<dbReference type="Proteomes" id="UP000178797">
    <property type="component" value="Unassembled WGS sequence"/>
</dbReference>
<feature type="non-terminal residue" evidence="5">
    <location>
        <position position="1"/>
    </location>
</feature>
<dbReference type="PANTHER" id="PTHR36852">
    <property type="entry name" value="PROTEIN GVPL 2"/>
    <property type="match status" value="1"/>
</dbReference>
<evidence type="ECO:0008006" key="7">
    <source>
        <dbReference type="Google" id="ProtNLM"/>
    </source>
</evidence>
<evidence type="ECO:0000256" key="3">
    <source>
        <dbReference type="ARBA" id="ARBA00035643"/>
    </source>
</evidence>
<evidence type="ECO:0000313" key="6">
    <source>
        <dbReference type="Proteomes" id="UP000178797"/>
    </source>
</evidence>
<dbReference type="EMBL" id="MGDE01000154">
    <property type="protein sequence ID" value="OGL45054.1"/>
    <property type="molecule type" value="Genomic_DNA"/>
</dbReference>
<keyword evidence="1" id="KW-0304">Gas vesicle</keyword>
<dbReference type="PANTHER" id="PTHR36852:SF1">
    <property type="entry name" value="PROTEIN GVPL 2"/>
    <property type="match status" value="1"/>
</dbReference>
<dbReference type="InterPro" id="IPR009430">
    <property type="entry name" value="GvpL/GvpF"/>
</dbReference>
<accession>A0A1F7RVL6</accession>
<sequence length="260" mass="30476">REKTKDALAFSTRGIDGKEEIFTLAYRELETVVSKVPLEEFASEEIQRKAREDLNWIKEKALIHEGVIEDAMRKNNKILSLIPMKFGTIFKEKTRLKETLNKDYSRIKEALERIRGKQEWSVKIYLKNREKFERVIKEKNEAIKENEKKIASLPEGIAYFMEEELTEVISKEADKELNNIIEGLFESLRKQAVASTKNKILEKELTGRREPMILNSAYLIPDEKTEDFKKDAERLNQEIQAKGLYLEYSGPWPAYNFTSY</sequence>
<comment type="caution">
    <text evidence="5">The sequence shown here is derived from an EMBL/GenBank/DDBJ whole genome shotgun (WGS) entry which is preliminary data.</text>
</comment>